<dbReference type="AlphaFoldDB" id="A0A060PKU9"/>
<evidence type="ECO:0000259" key="5">
    <source>
        <dbReference type="PROSITE" id="PS50977"/>
    </source>
</evidence>
<keyword evidence="1" id="KW-0805">Transcription regulation</keyword>
<dbReference type="SUPFAM" id="SSF46689">
    <property type="entry name" value="Homeodomain-like"/>
    <property type="match status" value="1"/>
</dbReference>
<dbReference type="KEGG" id="buo:BRPE64_ECDS03140"/>
<evidence type="ECO:0000313" key="6">
    <source>
        <dbReference type="EMBL" id="BAO94196.1"/>
    </source>
</evidence>
<evidence type="ECO:0000256" key="1">
    <source>
        <dbReference type="ARBA" id="ARBA00023015"/>
    </source>
</evidence>
<dbReference type="RefSeq" id="WP_044044256.1">
    <property type="nucleotide sequence ID" value="NC_021295.1"/>
</dbReference>
<keyword evidence="7" id="KW-1185">Reference proteome</keyword>
<dbReference type="PROSITE" id="PS50977">
    <property type="entry name" value="HTH_TETR_2"/>
    <property type="match status" value="1"/>
</dbReference>
<dbReference type="GO" id="GO:0003677">
    <property type="term" value="F:DNA binding"/>
    <property type="evidence" value="ECO:0007669"/>
    <property type="project" value="UniProtKB-UniRule"/>
</dbReference>
<protein>
    <submittedName>
        <fullName evidence="6">Putative transcriptional regulator TetR family</fullName>
    </submittedName>
</protein>
<evidence type="ECO:0000313" key="7">
    <source>
        <dbReference type="Proteomes" id="UP000013966"/>
    </source>
</evidence>
<dbReference type="InterPro" id="IPR036271">
    <property type="entry name" value="Tet_transcr_reg_TetR-rel_C_sf"/>
</dbReference>
<evidence type="ECO:0000256" key="3">
    <source>
        <dbReference type="ARBA" id="ARBA00023163"/>
    </source>
</evidence>
<dbReference type="OrthoDB" id="116240at2"/>
<proteinExistence type="predicted"/>
<dbReference type="Pfam" id="PF00440">
    <property type="entry name" value="TetR_N"/>
    <property type="match status" value="1"/>
</dbReference>
<dbReference type="InterPro" id="IPR001647">
    <property type="entry name" value="HTH_TetR"/>
</dbReference>
<accession>A0A060PKU9</accession>
<name>A0A060PKU9_9BURK</name>
<feature type="DNA-binding region" description="H-T-H motif" evidence="4">
    <location>
        <begin position="36"/>
        <end position="55"/>
    </location>
</feature>
<dbReference type="InterPro" id="IPR009057">
    <property type="entry name" value="Homeodomain-like_sf"/>
</dbReference>
<dbReference type="PANTHER" id="PTHR47506:SF1">
    <property type="entry name" value="HTH-TYPE TRANSCRIPTIONAL REGULATOR YJDC"/>
    <property type="match status" value="1"/>
</dbReference>
<geneLocation type="plasmid" evidence="6 7">
    <name>p2</name>
</geneLocation>
<dbReference type="EMBL" id="AP013062">
    <property type="protein sequence ID" value="BAO94196.1"/>
    <property type="molecule type" value="Genomic_DNA"/>
</dbReference>
<reference evidence="6 7" key="2">
    <citation type="journal article" date="2018" name="Int. J. Syst. Evol. Microbiol.">
        <title>Burkholderia insecticola sp. nov., a gut symbiotic bacterium of the bean bug Riptortus pedestris.</title>
        <authorList>
            <person name="Takeshita K."/>
            <person name="Tamaki H."/>
            <person name="Ohbayashi T."/>
            <person name="Meng X.-Y."/>
            <person name="Sone T."/>
            <person name="Mitani Y."/>
            <person name="Peeters C."/>
            <person name="Kikuchi Y."/>
            <person name="Vandamme P."/>
        </authorList>
    </citation>
    <scope>NUCLEOTIDE SEQUENCE [LARGE SCALE GENOMIC DNA]</scope>
    <source>
        <strain evidence="6">RPE64</strain>
        <plasmid evidence="6 7">p2</plasmid>
    </source>
</reference>
<dbReference type="HOGENOM" id="CLU_069356_23_1_4"/>
<dbReference type="Gene3D" id="1.10.357.10">
    <property type="entry name" value="Tetracycline Repressor, domain 2"/>
    <property type="match status" value="1"/>
</dbReference>
<dbReference type="PANTHER" id="PTHR47506">
    <property type="entry name" value="TRANSCRIPTIONAL REGULATORY PROTEIN"/>
    <property type="match status" value="1"/>
</dbReference>
<gene>
    <name evidence="6" type="ORF">BRPE64_ECDS03140</name>
</gene>
<organism evidence="6 7">
    <name type="scientific">Caballeronia insecticola</name>
    <dbReference type="NCBI Taxonomy" id="758793"/>
    <lineage>
        <taxon>Bacteria</taxon>
        <taxon>Pseudomonadati</taxon>
        <taxon>Pseudomonadota</taxon>
        <taxon>Betaproteobacteria</taxon>
        <taxon>Burkholderiales</taxon>
        <taxon>Burkholderiaceae</taxon>
        <taxon>Caballeronia</taxon>
    </lineage>
</organism>
<evidence type="ECO:0000256" key="2">
    <source>
        <dbReference type="ARBA" id="ARBA00023125"/>
    </source>
</evidence>
<sequence length="199" mass="22033">MTRSAKSPDQAISEVRERILDTASSLFYRLGVRAVGVDLVVEQAGVAKTSLYRYFRTKDDLVAAFLEREDRVFWEKWEAVAKRFAGDPAGELHAQLAWIGTRAGVSSFRGCAQLNVAAEFPELDHPARRVATSHKRELRSRLHRISEELNATSPDLLAGQLAVLINGALVSSQIFEKGESVSLLQHAATALIQANTERF</sequence>
<evidence type="ECO:0000256" key="4">
    <source>
        <dbReference type="PROSITE-ProRule" id="PRU00335"/>
    </source>
</evidence>
<reference evidence="6 7" key="1">
    <citation type="journal article" date="2013" name="Genome Announc.">
        <title>Complete Genome Sequence of Burkholderia sp. Strain RPE64, Bacterial Symbiont of the Bean Bug Riptortus pedestris.</title>
        <authorList>
            <person name="Shibata T.F."/>
            <person name="Maeda T."/>
            <person name="Nikoh N."/>
            <person name="Yamaguchi K."/>
            <person name="Oshima K."/>
            <person name="Hattori M."/>
            <person name="Nishiyama T."/>
            <person name="Hasebe M."/>
            <person name="Fukatsu T."/>
            <person name="Kikuchi Y."/>
            <person name="Shigenobu S."/>
        </authorList>
    </citation>
    <scope>NUCLEOTIDE SEQUENCE [LARGE SCALE GENOMIC DNA]</scope>
    <source>
        <plasmid evidence="6 7">p2</plasmid>
    </source>
</reference>
<keyword evidence="3" id="KW-0804">Transcription</keyword>
<keyword evidence="6" id="KW-0614">Plasmid</keyword>
<dbReference type="PRINTS" id="PR00455">
    <property type="entry name" value="HTHTETR"/>
</dbReference>
<dbReference type="SUPFAM" id="SSF48498">
    <property type="entry name" value="Tetracyclin repressor-like, C-terminal domain"/>
    <property type="match status" value="1"/>
</dbReference>
<feature type="domain" description="HTH tetR-type" evidence="5">
    <location>
        <begin position="13"/>
        <end position="73"/>
    </location>
</feature>
<keyword evidence="2 4" id="KW-0238">DNA-binding</keyword>
<dbReference type="Proteomes" id="UP000013966">
    <property type="component" value="Plasmid p2"/>
</dbReference>